<dbReference type="Pfam" id="PF03787">
    <property type="entry name" value="RAMPs"/>
    <property type="match status" value="1"/>
</dbReference>
<dbReference type="GO" id="GO:0003723">
    <property type="term" value="F:RNA binding"/>
    <property type="evidence" value="ECO:0007669"/>
    <property type="project" value="UniProtKB-KW"/>
</dbReference>
<name>A0A7X2PBP6_9SPIO</name>
<keyword evidence="9" id="KW-1185">Reference proteome</keyword>
<comment type="caution">
    <text evidence="8">The sequence shown here is derived from an EMBL/GenBank/DDBJ whole genome shotgun (WGS) entry which is preliminary data.</text>
</comment>
<dbReference type="AlphaFoldDB" id="A0A7X2PBP6"/>
<evidence type="ECO:0000256" key="3">
    <source>
        <dbReference type="ARBA" id="ARBA00016113"/>
    </source>
</evidence>
<keyword evidence="5" id="KW-0051">Antiviral defense</keyword>
<evidence type="ECO:0000259" key="7">
    <source>
        <dbReference type="Pfam" id="PF03787"/>
    </source>
</evidence>
<evidence type="ECO:0000256" key="1">
    <source>
        <dbReference type="ARBA" id="ARBA00003088"/>
    </source>
</evidence>
<organism evidence="8 9">
    <name type="scientific">Bullifex porci</name>
    <dbReference type="NCBI Taxonomy" id="2606638"/>
    <lineage>
        <taxon>Bacteria</taxon>
        <taxon>Pseudomonadati</taxon>
        <taxon>Spirochaetota</taxon>
        <taxon>Spirochaetia</taxon>
        <taxon>Spirochaetales</taxon>
        <taxon>Spirochaetaceae</taxon>
        <taxon>Bullifex</taxon>
    </lineage>
</organism>
<evidence type="ECO:0000313" key="8">
    <source>
        <dbReference type="EMBL" id="MSU05907.1"/>
    </source>
</evidence>
<dbReference type="CDD" id="cd09726">
    <property type="entry name" value="RAMP_I_III"/>
    <property type="match status" value="1"/>
</dbReference>
<sequence>MSDENIVYTKVYDVKINIISPVVIISGDSYGLMEVFPINRNDLTGKILDMNKLLSKLDNYSINKLIDSFTAKNFKVARNLIESNLKTNESSVLFTKLAWERLYNHPEQEVGKVVTDIITGKPYIPGSSIKGALRTAFLEKKRRLGNIIKPEKNDKVFEWSIVGNTNGILGDPFKNIMISDFFIENSNLVIGDLKVGTGIPSYSGMTDAWCLHNKNSQKSKDVIAKGSIVVKYPNGVAKVSMNGLLKSLSFYDDKFLKKEVWKKDVGAQELWQRCKKESRNEGEYFIRLGHYTGIENKTFDLPIETRNGLVNTINITGGKSRPKTMDNTYPLGFCLISVKERKDEANN</sequence>
<evidence type="ECO:0000256" key="2">
    <source>
        <dbReference type="ARBA" id="ARBA00006680"/>
    </source>
</evidence>
<evidence type="ECO:0000256" key="6">
    <source>
        <dbReference type="ARBA" id="ARBA00031720"/>
    </source>
</evidence>
<dbReference type="GO" id="GO:0051607">
    <property type="term" value="P:defense response to virus"/>
    <property type="evidence" value="ECO:0007669"/>
    <property type="project" value="UniProtKB-KW"/>
</dbReference>
<dbReference type="InterPro" id="IPR005537">
    <property type="entry name" value="RAMP_III_fam"/>
</dbReference>
<keyword evidence="4" id="KW-0694">RNA-binding</keyword>
<feature type="domain" description="CRISPR type III-associated protein" evidence="7">
    <location>
        <begin position="114"/>
        <end position="242"/>
    </location>
</feature>
<reference evidence="8 9" key="1">
    <citation type="submission" date="2019-08" db="EMBL/GenBank/DDBJ databases">
        <title>In-depth cultivation of the pig gut microbiome towards novel bacterial diversity and tailored functional studies.</title>
        <authorList>
            <person name="Wylensek D."/>
            <person name="Hitch T.C.A."/>
            <person name="Clavel T."/>
        </authorList>
    </citation>
    <scope>NUCLEOTIDE SEQUENCE [LARGE SCALE GENOMIC DNA]</scope>
    <source>
        <strain evidence="8 9">NM-380-WT-3C1</strain>
    </source>
</reference>
<dbReference type="PANTHER" id="PTHR38007">
    <property type="entry name" value="CRISPR SYSTEM CMS PROTEIN CSM5"/>
    <property type="match status" value="1"/>
</dbReference>
<dbReference type="EMBL" id="VUNN01000004">
    <property type="protein sequence ID" value="MSU05907.1"/>
    <property type="molecule type" value="Genomic_DNA"/>
</dbReference>
<dbReference type="PANTHER" id="PTHR38007:SF1">
    <property type="entry name" value="CRISPR SYSTEM CMS PROTEIN CSM5"/>
    <property type="match status" value="1"/>
</dbReference>
<protein>
    <recommendedName>
        <fullName evidence="3">CRISPR system Cms protein Csm5</fullName>
    </recommendedName>
    <alternativeName>
        <fullName evidence="6">CRISPR type III A-associated protein Csm5</fullName>
    </alternativeName>
</protein>
<evidence type="ECO:0000256" key="4">
    <source>
        <dbReference type="ARBA" id="ARBA00022884"/>
    </source>
</evidence>
<evidence type="ECO:0000256" key="5">
    <source>
        <dbReference type="ARBA" id="ARBA00023118"/>
    </source>
</evidence>
<gene>
    <name evidence="8" type="ORF">FYJ80_03820</name>
</gene>
<proteinExistence type="inferred from homology"/>
<dbReference type="InterPro" id="IPR010173">
    <property type="entry name" value="CRISPR-assoc_Csm5"/>
</dbReference>
<comment type="similarity">
    <text evidence="2">Belongs to the CRISPR-associated Csm5 family.</text>
</comment>
<dbReference type="Proteomes" id="UP000460549">
    <property type="component" value="Unassembled WGS sequence"/>
</dbReference>
<comment type="function">
    <text evidence="1">This subunit might be involved in maturation of a crRNA intermediate to its mature form.</text>
</comment>
<evidence type="ECO:0000313" key="9">
    <source>
        <dbReference type="Proteomes" id="UP000460549"/>
    </source>
</evidence>
<accession>A0A7X2PBP6</accession>